<dbReference type="AlphaFoldDB" id="A0A849P5W5"/>
<dbReference type="PROSITE" id="PS51257">
    <property type="entry name" value="PROKAR_LIPOPROTEIN"/>
    <property type="match status" value="1"/>
</dbReference>
<gene>
    <name evidence="2" type="ORF">HKX39_04425</name>
</gene>
<keyword evidence="1" id="KW-0732">Signal</keyword>
<protein>
    <recommendedName>
        <fullName evidence="4">Lipoprotein</fullName>
    </recommendedName>
</protein>
<proteinExistence type="predicted"/>
<evidence type="ECO:0008006" key="4">
    <source>
        <dbReference type="Google" id="ProtNLM"/>
    </source>
</evidence>
<sequence length="139" mass="15922">MKPFFSLLQKKKLFLVFFSCFLLIGCMAEPYPQAIQQELLSICKNGISSGMTVVHHGKDKALSNEDIDRLCQFRLTAFMKEVSLDKYLNLNKNIYENFARAYSHKYILKDIYDTLSPDDKQTNAKIATIILGLESNDAK</sequence>
<feature type="chain" id="PRO_5032666491" description="Lipoprotein" evidence="1">
    <location>
        <begin position="29"/>
        <end position="139"/>
    </location>
</feature>
<dbReference type="EMBL" id="JABGBN010000002">
    <property type="protein sequence ID" value="NOL51423.1"/>
    <property type="molecule type" value="Genomic_DNA"/>
</dbReference>
<evidence type="ECO:0000313" key="3">
    <source>
        <dbReference type="Proteomes" id="UP000537862"/>
    </source>
</evidence>
<accession>A0A849P5W5</accession>
<dbReference type="Proteomes" id="UP000537862">
    <property type="component" value="Unassembled WGS sequence"/>
</dbReference>
<comment type="caution">
    <text evidence="2">The sequence shown here is derived from an EMBL/GenBank/DDBJ whole genome shotgun (WGS) entry which is preliminary data.</text>
</comment>
<feature type="signal peptide" evidence="1">
    <location>
        <begin position="1"/>
        <end position="28"/>
    </location>
</feature>
<organism evidence="2 3">
    <name type="scientific">Pelistega suis</name>
    <dbReference type="NCBI Taxonomy" id="1631957"/>
    <lineage>
        <taxon>Bacteria</taxon>
        <taxon>Pseudomonadati</taxon>
        <taxon>Pseudomonadota</taxon>
        <taxon>Betaproteobacteria</taxon>
        <taxon>Burkholderiales</taxon>
        <taxon>Alcaligenaceae</taxon>
        <taxon>Pelistega</taxon>
    </lineage>
</organism>
<name>A0A849P5W5_9BURK</name>
<evidence type="ECO:0000313" key="2">
    <source>
        <dbReference type="EMBL" id="NOL51423.1"/>
    </source>
</evidence>
<evidence type="ECO:0000256" key="1">
    <source>
        <dbReference type="SAM" id="SignalP"/>
    </source>
</evidence>
<keyword evidence="3" id="KW-1185">Reference proteome</keyword>
<reference evidence="2 3" key="1">
    <citation type="submission" date="2020-05" db="EMBL/GenBank/DDBJ databases">
        <authorList>
            <person name="Niu N."/>
        </authorList>
    </citation>
    <scope>NUCLEOTIDE SEQUENCE [LARGE SCALE GENOMIC DNA]</scope>
    <source>
        <strain evidence="2 3">3340-03</strain>
    </source>
</reference>